<keyword evidence="3" id="KW-0732">Signal</keyword>
<dbReference type="PANTHER" id="PTHR34537:SF1">
    <property type="entry name" value="OS08G0459300 PROTEIN"/>
    <property type="match status" value="1"/>
</dbReference>
<name>A0AAP0MJA3_9ROSI</name>
<keyword evidence="2" id="KW-1133">Transmembrane helix</keyword>
<dbReference type="PANTHER" id="PTHR34537">
    <property type="entry name" value="OS08G0459300 PROTEIN"/>
    <property type="match status" value="1"/>
</dbReference>
<reference evidence="4 5" key="1">
    <citation type="submission" date="2024-05" db="EMBL/GenBank/DDBJ databases">
        <title>Haplotype-resolved chromosome-level genome assembly of Huyou (Citrus changshanensis).</title>
        <authorList>
            <person name="Miao C."/>
            <person name="Chen W."/>
            <person name="Wu Y."/>
            <person name="Wang L."/>
            <person name="Zhao S."/>
            <person name="Grierson D."/>
            <person name="Xu C."/>
            <person name="Chen K."/>
        </authorList>
    </citation>
    <scope>NUCLEOTIDE SEQUENCE [LARGE SCALE GENOMIC DNA]</scope>
    <source>
        <strain evidence="4">01-14</strain>
        <tissue evidence="4">Leaf</tissue>
    </source>
</reference>
<keyword evidence="2" id="KW-0472">Membrane</keyword>
<evidence type="ECO:0000256" key="2">
    <source>
        <dbReference type="SAM" id="Phobius"/>
    </source>
</evidence>
<dbReference type="Proteomes" id="UP001428341">
    <property type="component" value="Unassembled WGS sequence"/>
</dbReference>
<feature type="chain" id="PRO_5043005675" evidence="3">
    <location>
        <begin position="19"/>
        <end position="393"/>
    </location>
</feature>
<protein>
    <submittedName>
        <fullName evidence="4">Uncharacterized protein</fullName>
    </submittedName>
</protein>
<keyword evidence="2" id="KW-0812">Transmembrane</keyword>
<dbReference type="AlphaFoldDB" id="A0AAP0MJA3"/>
<keyword evidence="5" id="KW-1185">Reference proteome</keyword>
<evidence type="ECO:0000256" key="1">
    <source>
        <dbReference type="SAM" id="MobiDB-lite"/>
    </source>
</evidence>
<dbReference type="EMBL" id="JBCGBO010000004">
    <property type="protein sequence ID" value="KAK9210138.1"/>
    <property type="molecule type" value="Genomic_DNA"/>
</dbReference>
<feature type="region of interest" description="Disordered" evidence="1">
    <location>
        <begin position="284"/>
        <end position="309"/>
    </location>
</feature>
<evidence type="ECO:0000256" key="3">
    <source>
        <dbReference type="SAM" id="SignalP"/>
    </source>
</evidence>
<sequence>MAATALLFILAPLLLVSANTQIKVTNNPADELVAVLNSNRTAHKESSLHDNPGLACIALQYIKAYEGHCDDVGGPKAKRPADSEFADTFAPNCGVLSSSLAQITGRLLGCQSRYVHASEAFSDILMKNEKSLDILYSKNHTEVGAAVSGTDGGAPYFWCVLFSNGKHNSSFVFEDGVAKISKPGCFSGANDECSAAVGLSQPHSLWPYAIISLIAVSYAFVLKLNQQTKYRILFLTPRIKTQAFNPAFNSFSPNPSIINMARTQNPASASSDETEKPKLVIDLNYPPAPAADDGDDDDDDEIVKENNNKESAAKGLRGFEVGSRSSVSKRSRRFTEEEKGKKIIVVVVDDDDDDEEALLRLRLGPAPAVKPDEHKALLQASTSCVMFRALIRR</sequence>
<feature type="compositionally biased region" description="Acidic residues" evidence="1">
    <location>
        <begin position="292"/>
        <end position="302"/>
    </location>
</feature>
<evidence type="ECO:0000313" key="5">
    <source>
        <dbReference type="Proteomes" id="UP001428341"/>
    </source>
</evidence>
<organism evidence="4 5">
    <name type="scientific">Citrus x changshan-huyou</name>
    <dbReference type="NCBI Taxonomy" id="2935761"/>
    <lineage>
        <taxon>Eukaryota</taxon>
        <taxon>Viridiplantae</taxon>
        <taxon>Streptophyta</taxon>
        <taxon>Embryophyta</taxon>
        <taxon>Tracheophyta</taxon>
        <taxon>Spermatophyta</taxon>
        <taxon>Magnoliopsida</taxon>
        <taxon>eudicotyledons</taxon>
        <taxon>Gunneridae</taxon>
        <taxon>Pentapetalae</taxon>
        <taxon>rosids</taxon>
        <taxon>malvids</taxon>
        <taxon>Sapindales</taxon>
        <taxon>Rutaceae</taxon>
        <taxon>Aurantioideae</taxon>
        <taxon>Citrus</taxon>
    </lineage>
</organism>
<proteinExistence type="predicted"/>
<gene>
    <name evidence="4" type="ORF">WN944_002507</name>
</gene>
<comment type="caution">
    <text evidence="4">The sequence shown here is derived from an EMBL/GenBank/DDBJ whole genome shotgun (WGS) entry which is preliminary data.</text>
</comment>
<feature type="transmembrane region" description="Helical" evidence="2">
    <location>
        <begin position="205"/>
        <end position="222"/>
    </location>
</feature>
<evidence type="ECO:0000313" key="4">
    <source>
        <dbReference type="EMBL" id="KAK9210138.1"/>
    </source>
</evidence>
<feature type="signal peptide" evidence="3">
    <location>
        <begin position="1"/>
        <end position="18"/>
    </location>
</feature>
<accession>A0AAP0MJA3</accession>